<dbReference type="PANTHER" id="PTHR38782">
    <property type="match status" value="1"/>
</dbReference>
<dbReference type="Pfam" id="PF03888">
    <property type="entry name" value="MucB_RseB"/>
    <property type="match status" value="1"/>
</dbReference>
<evidence type="ECO:0000259" key="6">
    <source>
        <dbReference type="Pfam" id="PF17188"/>
    </source>
</evidence>
<dbReference type="Gene3D" id="3.30.200.100">
    <property type="entry name" value="MucB/RseB, C-terminal domain"/>
    <property type="match status" value="1"/>
</dbReference>
<feature type="domain" description="MucB/RseB N-terminal" evidence="5">
    <location>
        <begin position="42"/>
        <end position="218"/>
    </location>
</feature>
<comment type="similarity">
    <text evidence="2">Belongs to the RseB family.</text>
</comment>
<proteinExistence type="inferred from homology"/>
<dbReference type="InterPro" id="IPR038484">
    <property type="entry name" value="MucB/RseB_C_sf"/>
</dbReference>
<comment type="subcellular location">
    <subcellularLocation>
        <location evidence="1">Periplasm</location>
    </subcellularLocation>
</comment>
<dbReference type="EMBL" id="QEQK01000008">
    <property type="protein sequence ID" value="PWN55864.1"/>
    <property type="molecule type" value="Genomic_DNA"/>
</dbReference>
<evidence type="ECO:0000313" key="7">
    <source>
        <dbReference type="EMBL" id="PWN55864.1"/>
    </source>
</evidence>
<reference evidence="7 8" key="1">
    <citation type="submission" date="2018-05" db="EMBL/GenBank/DDBJ databases">
        <title>Abyssibacter profundi OUC007T gen. nov., sp. nov, a marine bacterium isolated from seawater of the Mariana Trench.</title>
        <authorList>
            <person name="Zhou S."/>
        </authorList>
    </citation>
    <scope>NUCLEOTIDE SEQUENCE [LARGE SCALE GENOMIC DNA]</scope>
    <source>
        <strain evidence="7 8">OUC007</strain>
    </source>
</reference>
<dbReference type="GO" id="GO:0045152">
    <property type="term" value="F:antisigma factor binding"/>
    <property type="evidence" value="ECO:0007669"/>
    <property type="project" value="TreeGrafter"/>
</dbReference>
<evidence type="ECO:0000313" key="8">
    <source>
        <dbReference type="Proteomes" id="UP000251800"/>
    </source>
</evidence>
<feature type="domain" description="MucB/RseB C-terminal" evidence="6">
    <location>
        <begin position="242"/>
        <end position="336"/>
    </location>
</feature>
<dbReference type="Pfam" id="PF17188">
    <property type="entry name" value="MucB_RseB_C"/>
    <property type="match status" value="1"/>
</dbReference>
<evidence type="ECO:0008006" key="9">
    <source>
        <dbReference type="Google" id="ProtNLM"/>
    </source>
</evidence>
<name>A0A363UKD1_9GAMM</name>
<evidence type="ECO:0000256" key="2">
    <source>
        <dbReference type="ARBA" id="ARBA00008150"/>
    </source>
</evidence>
<gene>
    <name evidence="7" type="ORF">DEH80_10635</name>
</gene>
<accession>A0A363UKD1</accession>
<dbReference type="AlphaFoldDB" id="A0A363UKD1"/>
<keyword evidence="4" id="KW-0574">Periplasm</keyword>
<comment type="caution">
    <text evidence="7">The sequence shown here is derived from an EMBL/GenBank/DDBJ whole genome shotgun (WGS) entry which is preliminary data.</text>
</comment>
<dbReference type="GO" id="GO:0030288">
    <property type="term" value="C:outer membrane-bounded periplasmic space"/>
    <property type="evidence" value="ECO:0007669"/>
    <property type="project" value="TreeGrafter"/>
</dbReference>
<evidence type="ECO:0000256" key="1">
    <source>
        <dbReference type="ARBA" id="ARBA00004418"/>
    </source>
</evidence>
<evidence type="ECO:0000256" key="4">
    <source>
        <dbReference type="ARBA" id="ARBA00022764"/>
    </source>
</evidence>
<dbReference type="Proteomes" id="UP000251800">
    <property type="component" value="Unassembled WGS sequence"/>
</dbReference>
<organism evidence="7 8">
    <name type="scientific">Abyssibacter profundi</name>
    <dbReference type="NCBI Taxonomy" id="2182787"/>
    <lineage>
        <taxon>Bacteria</taxon>
        <taxon>Pseudomonadati</taxon>
        <taxon>Pseudomonadota</taxon>
        <taxon>Gammaproteobacteria</taxon>
        <taxon>Chromatiales</taxon>
        <taxon>Oceanococcaceae</taxon>
        <taxon>Abyssibacter</taxon>
    </lineage>
</organism>
<sequence length="343" mass="37639">MASRARKAPFPKTDCHMLQRLTIAVAVAASSVVGSSQAADRSAQDWLAKMSEAVRTQNYEGVVVYRTGEQLETMRVIHRFSNGQEDERLISLTGDAREIVRSDGEVRCLLPRERVVMVDERGQSALLPKVSTVDLETLRLHYEFSRGVVDRVADRACQGVALSPRDEFRFGYQLCIDVLTGVPLRIALLDGQGDALEQFLFTSVGYPETILDQALEPAIDTEGFREIRHGGPEPTLRLEDDLSHWMVESLPPGFRVVGQSTRVFPGAQTPVTHILLTDGLATVSVFAAESKLPAKVFRGVSSIGAVHAYGRMVDEFHVAVVGEVPARTVEQIGNSLSRTTPTP</sequence>
<dbReference type="PANTHER" id="PTHR38782:SF1">
    <property type="entry name" value="SIGMA-E FACTOR REGULATORY PROTEIN RSEB"/>
    <property type="match status" value="1"/>
</dbReference>
<evidence type="ECO:0000256" key="3">
    <source>
        <dbReference type="ARBA" id="ARBA00022729"/>
    </source>
</evidence>
<dbReference type="Gene3D" id="2.50.20.10">
    <property type="entry name" value="Lipoprotein localisation LolA/LolB/LppX"/>
    <property type="match status" value="1"/>
</dbReference>
<keyword evidence="3" id="KW-0732">Signal</keyword>
<dbReference type="InterPro" id="IPR033436">
    <property type="entry name" value="MucB/RseB_C"/>
</dbReference>
<protein>
    <recommendedName>
        <fullName evidence="9">Transcriptional regulator</fullName>
    </recommendedName>
</protein>
<keyword evidence="8" id="KW-1185">Reference proteome</keyword>
<dbReference type="GO" id="GO:0032885">
    <property type="term" value="P:regulation of polysaccharide biosynthetic process"/>
    <property type="evidence" value="ECO:0007669"/>
    <property type="project" value="TreeGrafter"/>
</dbReference>
<dbReference type="PIRSF" id="PIRSF005427">
    <property type="entry name" value="RseB"/>
    <property type="match status" value="1"/>
</dbReference>
<dbReference type="InterPro" id="IPR033434">
    <property type="entry name" value="MucB/RseB_N"/>
</dbReference>
<dbReference type="InterPro" id="IPR005588">
    <property type="entry name" value="MucB_RseB"/>
</dbReference>
<evidence type="ECO:0000259" key="5">
    <source>
        <dbReference type="Pfam" id="PF03888"/>
    </source>
</evidence>
<dbReference type="CDD" id="cd16327">
    <property type="entry name" value="RseB"/>
    <property type="match status" value="1"/>
</dbReference>